<evidence type="ECO:0000313" key="4">
    <source>
        <dbReference type="Proteomes" id="UP000270230"/>
    </source>
</evidence>
<accession>A0A3M7BBV3</accession>
<protein>
    <recommendedName>
        <fullName evidence="2">DUF6590 domain-containing protein</fullName>
    </recommendedName>
</protein>
<evidence type="ECO:0000313" key="3">
    <source>
        <dbReference type="EMBL" id="RMY37128.1"/>
    </source>
</evidence>
<name>A0A3M7BBV3_HORWE</name>
<gene>
    <name evidence="3" type="ORF">D0865_13455</name>
</gene>
<dbReference type="AlphaFoldDB" id="A0A3M7BBV3"/>
<feature type="region of interest" description="Disordered" evidence="1">
    <location>
        <begin position="158"/>
        <end position="182"/>
    </location>
</feature>
<dbReference type="EMBL" id="QWIN01001735">
    <property type="protein sequence ID" value="RMY37128.1"/>
    <property type="molecule type" value="Genomic_DNA"/>
</dbReference>
<dbReference type="Pfam" id="PF20233">
    <property type="entry name" value="DUF6590"/>
    <property type="match status" value="1"/>
</dbReference>
<reference evidence="3 4" key="1">
    <citation type="journal article" date="2018" name="BMC Genomics">
        <title>Genomic evidence for intraspecific hybridization in a clonal and extremely halotolerant yeast.</title>
        <authorList>
            <person name="Gostincar C."/>
            <person name="Stajich J.E."/>
            <person name="Zupancic J."/>
            <person name="Zalar P."/>
            <person name="Gunde-Cimerman N."/>
        </authorList>
    </citation>
    <scope>NUCLEOTIDE SEQUENCE [LARGE SCALE GENOMIC DNA]</scope>
    <source>
        <strain evidence="3 4">EXF-151</strain>
    </source>
</reference>
<evidence type="ECO:0000259" key="2">
    <source>
        <dbReference type="Pfam" id="PF20233"/>
    </source>
</evidence>
<dbReference type="Proteomes" id="UP000270230">
    <property type="component" value="Unassembled WGS sequence"/>
</dbReference>
<dbReference type="InterPro" id="IPR046497">
    <property type="entry name" value="DUF6590"/>
</dbReference>
<dbReference type="OrthoDB" id="3559580at2759"/>
<feature type="region of interest" description="Disordered" evidence="1">
    <location>
        <begin position="26"/>
        <end position="49"/>
    </location>
</feature>
<organism evidence="3 4">
    <name type="scientific">Hortaea werneckii</name>
    <name type="common">Black yeast</name>
    <name type="synonym">Cladosporium werneckii</name>
    <dbReference type="NCBI Taxonomy" id="91943"/>
    <lineage>
        <taxon>Eukaryota</taxon>
        <taxon>Fungi</taxon>
        <taxon>Dikarya</taxon>
        <taxon>Ascomycota</taxon>
        <taxon>Pezizomycotina</taxon>
        <taxon>Dothideomycetes</taxon>
        <taxon>Dothideomycetidae</taxon>
        <taxon>Mycosphaerellales</taxon>
        <taxon>Teratosphaeriaceae</taxon>
        <taxon>Hortaea</taxon>
    </lineage>
</organism>
<proteinExistence type="predicted"/>
<dbReference type="VEuPathDB" id="FungiDB:BTJ68_08494"/>
<feature type="domain" description="DUF6590" evidence="2">
    <location>
        <begin position="99"/>
        <end position="229"/>
    </location>
</feature>
<comment type="caution">
    <text evidence="3">The sequence shown here is derived from an EMBL/GenBank/DDBJ whole genome shotgun (WGS) entry which is preliminary data.</text>
</comment>
<evidence type="ECO:0000256" key="1">
    <source>
        <dbReference type="SAM" id="MobiDB-lite"/>
    </source>
</evidence>
<sequence>MTDHFEKLAMRALDDCKTLLGEEQASTGAVREAKSGRPHARQQGRLSQVDEGARVHKTLSKSMEGIFLLDISWSTFPYIIKVTNAHESSSRRYSGNSDDATEITDIVDGVSKTGMPRVAPARWFLIIQEGENECYCLRISTNAGRGVSSLRTGLLKKHHSPVYSGRDPPELLPGEEPRAGEDPMQEPIAVESARYGQSLDVSARLLWTQVYKVSHGVETALFGKVREGWQLKVEVLFETLNPNSTLKHTARPKYRRGDWVQFASKGAGQTVTRWQVSEAHLSLGQWKYSLVDPDTGKHAQAETIGQSGSSLMILEDV</sequence>